<reference evidence="2" key="1">
    <citation type="submission" date="2021-01" db="EMBL/GenBank/DDBJ databases">
        <authorList>
            <person name="Corre E."/>
            <person name="Pelletier E."/>
            <person name="Niang G."/>
            <person name="Scheremetjew M."/>
            <person name="Finn R."/>
            <person name="Kale V."/>
            <person name="Holt S."/>
            <person name="Cochrane G."/>
            <person name="Meng A."/>
            <person name="Brown T."/>
            <person name="Cohen L."/>
        </authorList>
    </citation>
    <scope>NUCLEOTIDE SEQUENCE</scope>
    <source>
        <strain evidence="2">CCAP 955/1</strain>
    </source>
</reference>
<dbReference type="EMBL" id="HBIC01048245">
    <property type="protein sequence ID" value="CAE0295764.1"/>
    <property type="molecule type" value="Transcribed_RNA"/>
</dbReference>
<feature type="region of interest" description="Disordered" evidence="1">
    <location>
        <begin position="153"/>
        <end position="173"/>
    </location>
</feature>
<name>A0A7S3HID3_9STRA</name>
<evidence type="ECO:0000313" key="2">
    <source>
        <dbReference type="EMBL" id="CAE0295764.1"/>
    </source>
</evidence>
<organism evidence="2">
    <name type="scientific">Spumella elongata</name>
    <dbReference type="NCBI Taxonomy" id="89044"/>
    <lineage>
        <taxon>Eukaryota</taxon>
        <taxon>Sar</taxon>
        <taxon>Stramenopiles</taxon>
        <taxon>Ochrophyta</taxon>
        <taxon>Chrysophyceae</taxon>
        <taxon>Chromulinales</taxon>
        <taxon>Chromulinaceae</taxon>
        <taxon>Spumella</taxon>
    </lineage>
</organism>
<evidence type="ECO:0000256" key="1">
    <source>
        <dbReference type="SAM" id="MobiDB-lite"/>
    </source>
</evidence>
<accession>A0A7S3HID3</accession>
<protein>
    <submittedName>
        <fullName evidence="2">Uncharacterized protein</fullName>
    </submittedName>
</protein>
<proteinExistence type="predicted"/>
<dbReference type="AlphaFoldDB" id="A0A7S3HID3"/>
<sequence length="204" mass="21398">MEKRVLAKVEAALAELGGQVKDLERKVDCGLAPLVHSVAQEMLVWQASGPPALLSQPTSVDAAAMMARVDLLEGRLAGLARETAALASSPLRRGAAVPACKLDTTGEQDNISPASNPIFRRLLKSGKGFDTSPSWSEKGMELLPGLGGSGGNALRMRGGATSKLGAGGAERSEQTAVPFARSIAPRQLDRSLYSRSMPHLPPVY</sequence>
<gene>
    <name evidence="2" type="ORF">SELO1098_LOCUS24616</name>
</gene>